<accession>A0A9D2S5Z9</accession>
<reference evidence="2" key="1">
    <citation type="journal article" date="2021" name="PeerJ">
        <title>Extensive microbial diversity within the chicken gut microbiome revealed by metagenomics and culture.</title>
        <authorList>
            <person name="Gilroy R."/>
            <person name="Ravi A."/>
            <person name="Getino M."/>
            <person name="Pursley I."/>
            <person name="Horton D.L."/>
            <person name="Alikhan N.F."/>
            <person name="Baker D."/>
            <person name="Gharbi K."/>
            <person name="Hall N."/>
            <person name="Watson M."/>
            <person name="Adriaenssens E.M."/>
            <person name="Foster-Nyarko E."/>
            <person name="Jarju S."/>
            <person name="Secka A."/>
            <person name="Antonio M."/>
            <person name="Oren A."/>
            <person name="Chaudhuri R.R."/>
            <person name="La Ragione R."/>
            <person name="Hildebrand F."/>
            <person name="Pallen M.J."/>
        </authorList>
    </citation>
    <scope>NUCLEOTIDE SEQUENCE</scope>
    <source>
        <strain evidence="2">CHK189-11263</strain>
    </source>
</reference>
<proteinExistence type="predicted"/>
<dbReference type="EMBL" id="DWYC01000088">
    <property type="protein sequence ID" value="HJB57942.1"/>
    <property type="molecule type" value="Genomic_DNA"/>
</dbReference>
<feature type="region of interest" description="Disordered" evidence="1">
    <location>
        <begin position="249"/>
        <end position="284"/>
    </location>
</feature>
<dbReference type="AlphaFoldDB" id="A0A9D2S5Z9"/>
<gene>
    <name evidence="2" type="ORF">H9714_10365</name>
</gene>
<reference evidence="2" key="2">
    <citation type="submission" date="2021-04" db="EMBL/GenBank/DDBJ databases">
        <authorList>
            <person name="Gilroy R."/>
        </authorList>
    </citation>
    <scope>NUCLEOTIDE SEQUENCE</scope>
    <source>
        <strain evidence="2">CHK189-11263</strain>
    </source>
</reference>
<sequence>MNGLMNRSVSSRAGEFQESKALSEIKGKMFLARQFPRDTDWSLQAALQECQRKELAEAAQYEFPKGDSVVKGPSIRLVEVLARHWGNLTSGVDEIESKNGETVIKAYAWDLETNVSDEKTFSVKHERTTRRGSYKLTDERDIYEMVANKGARRKRACLLAVLPGWYVDAAVAACEETLKASLTEGKSMEEVINSIVSAFQEFSITPAQIEEKLGKEIGSLSKNDVVKLRHLYSAIKDGFVKAGDAFGTASDPAESGLPSEEEAGALDALNERLKGGAADAADPG</sequence>
<evidence type="ECO:0000313" key="3">
    <source>
        <dbReference type="Proteomes" id="UP000824208"/>
    </source>
</evidence>
<name>A0A9D2S5Z9_9FIRM</name>
<protein>
    <submittedName>
        <fullName evidence="2">Uncharacterized protein</fullName>
    </submittedName>
</protein>
<evidence type="ECO:0000256" key="1">
    <source>
        <dbReference type="SAM" id="MobiDB-lite"/>
    </source>
</evidence>
<dbReference type="Proteomes" id="UP000824208">
    <property type="component" value="Unassembled WGS sequence"/>
</dbReference>
<comment type="caution">
    <text evidence="2">The sequence shown here is derived from an EMBL/GenBank/DDBJ whole genome shotgun (WGS) entry which is preliminary data.</text>
</comment>
<organism evidence="2 3">
    <name type="scientific">Candidatus Flavonifractor intestinipullorum</name>
    <dbReference type="NCBI Taxonomy" id="2838587"/>
    <lineage>
        <taxon>Bacteria</taxon>
        <taxon>Bacillati</taxon>
        <taxon>Bacillota</taxon>
        <taxon>Clostridia</taxon>
        <taxon>Eubacteriales</taxon>
        <taxon>Oscillospiraceae</taxon>
        <taxon>Flavonifractor</taxon>
    </lineage>
</organism>
<evidence type="ECO:0000313" key="2">
    <source>
        <dbReference type="EMBL" id="HJB57942.1"/>
    </source>
</evidence>